<dbReference type="EMBL" id="SRYG01000003">
    <property type="protein sequence ID" value="TGY66940.1"/>
    <property type="molecule type" value="Genomic_DNA"/>
</dbReference>
<protein>
    <submittedName>
        <fullName evidence="1">Uncharacterized protein</fullName>
    </submittedName>
</protein>
<comment type="caution">
    <text evidence="1">The sequence shown here is derived from an EMBL/GenBank/DDBJ whole genome shotgun (WGS) entry which is preliminary data.</text>
</comment>
<evidence type="ECO:0000313" key="1">
    <source>
        <dbReference type="EMBL" id="TGY66940.1"/>
    </source>
</evidence>
<dbReference type="Proteomes" id="UP000308836">
    <property type="component" value="Unassembled WGS sequence"/>
</dbReference>
<keyword evidence="2" id="KW-1185">Reference proteome</keyword>
<sequence length="433" mass="49471">MKAYGWFEWKRWMHSKKNVVLLVLLVCVELLTLRMMMQMDRYTDPVPMTDPETIWIRPLKTREQLSMLSEQKKQEAYALIEQSEKDMDFLRANLEKADLAKQHEEWQPFLKASIVNFLMLARLEEISEATSFHEQDFIHQKQIEALYRQYDAPDLGRYASIANLPMGHSSYPVYEKYVRYFDALVENHLVPASVYDVSAGTVFLQLARSVLPLAAVLLTGCLFWQTKKERRAESMLLTVPYLRRRLVRYESVARAGWIGFWLVVPIALMSVFFGMTQGWSSWHTPVFVFAPGLTSFATPLAQTQDGMMSIPIGLTILNGDTYVEPAMELMTCAQVTGLALLLGGLFVLFLVEYELFLEKVFPTSFLAIVVYFISIGLLMAAQGGVWNPMRYMDPVSVLTGYAGASYGAGLCVLFGYTALFWLLNRGLTKKRVR</sequence>
<gene>
    <name evidence="1" type="ORF">E5336_02330</name>
</gene>
<organism evidence="1 2">
    <name type="scientific">Dubosiella muris</name>
    <dbReference type="NCBI Taxonomy" id="3038133"/>
    <lineage>
        <taxon>Bacteria</taxon>
        <taxon>Bacillati</taxon>
        <taxon>Bacillota</taxon>
        <taxon>Erysipelotrichia</taxon>
        <taxon>Erysipelotrichales</taxon>
        <taxon>Erysipelotrichaceae</taxon>
        <taxon>Dubosiella</taxon>
    </lineage>
</organism>
<proteinExistence type="predicted"/>
<name>A0AC61R9H9_9FIRM</name>
<accession>A0AC61R9H9</accession>
<reference evidence="1" key="1">
    <citation type="submission" date="2019-04" db="EMBL/GenBank/DDBJ databases">
        <title>Microbes associate with the intestines of laboratory mice.</title>
        <authorList>
            <person name="Navarre W."/>
            <person name="Wong E."/>
            <person name="Huang K."/>
            <person name="Tropini C."/>
            <person name="Ng K."/>
            <person name="Yu B."/>
        </authorList>
    </citation>
    <scope>NUCLEOTIDE SEQUENCE</scope>
    <source>
        <strain evidence="1">NM09_H32</strain>
    </source>
</reference>
<evidence type="ECO:0000313" key="2">
    <source>
        <dbReference type="Proteomes" id="UP000308836"/>
    </source>
</evidence>